<keyword evidence="2" id="KW-1185">Reference proteome</keyword>
<sequence length="233" mass="25718">MRGALAGIVTGAIAGILEAQFREQMLSSLEHLPQPVADKRGVEQYLKDPNVKAAMRTLDLLDRDLAPFVYDLKQHNIVIRTHVSGEFMLLGPTTMGPEERLAFSSGLVDELVAYETDLITIQENLDAALAREPKALVAAKSAQELFALVDTRLVEELLFRNGFAVEDIAGIRGSLQSFQSRVRSAFAQVRAAKADIDAIVADAGTTLFFARRLYGDILAEMVRARMQERFIEP</sequence>
<reference evidence="1 2" key="1">
    <citation type="submission" date="2019-02" db="EMBL/GenBank/DDBJ databases">
        <title>Draft Genome Sequences of Six Type Strains of the Genus Massilia.</title>
        <authorList>
            <person name="Miess H."/>
            <person name="Frediansyhah A."/>
            <person name="Gross H."/>
        </authorList>
    </citation>
    <scope>NUCLEOTIDE SEQUENCE [LARGE SCALE GENOMIC DNA]</scope>
    <source>
        <strain evidence="1 2">DSM 17473</strain>
    </source>
</reference>
<accession>A0A4V0Z489</accession>
<evidence type="ECO:0000313" key="1">
    <source>
        <dbReference type="EMBL" id="QBE66103.1"/>
    </source>
</evidence>
<protein>
    <submittedName>
        <fullName evidence="1">Uncharacterized protein</fullName>
    </submittedName>
</protein>
<evidence type="ECO:0000313" key="2">
    <source>
        <dbReference type="Proteomes" id="UP000290637"/>
    </source>
</evidence>
<dbReference type="EMBL" id="CP035913">
    <property type="protein sequence ID" value="QBE66103.1"/>
    <property type="molecule type" value="Genomic_DNA"/>
</dbReference>
<dbReference type="Proteomes" id="UP000290637">
    <property type="component" value="Chromosome"/>
</dbReference>
<dbReference type="RefSeq" id="WP_130189212.1">
    <property type="nucleotide sequence ID" value="NZ_CP035913.1"/>
</dbReference>
<dbReference type="KEGG" id="plue:EWM63_26550"/>
<organism evidence="1 2">
    <name type="scientific">Pseudoduganella lutea</name>
    <dbReference type="NCBI Taxonomy" id="321985"/>
    <lineage>
        <taxon>Bacteria</taxon>
        <taxon>Pseudomonadati</taxon>
        <taxon>Pseudomonadota</taxon>
        <taxon>Betaproteobacteria</taxon>
        <taxon>Burkholderiales</taxon>
        <taxon>Oxalobacteraceae</taxon>
        <taxon>Telluria group</taxon>
        <taxon>Pseudoduganella</taxon>
    </lineage>
</organism>
<gene>
    <name evidence="1" type="ORF">EWM63_26550</name>
</gene>
<dbReference type="AlphaFoldDB" id="A0A4V0Z489"/>
<proteinExistence type="predicted"/>
<name>A0A4V0Z489_9BURK</name>